<dbReference type="PROSITE" id="PS00237">
    <property type="entry name" value="G_PROTEIN_RECEP_F1_1"/>
    <property type="match status" value="1"/>
</dbReference>
<sequence>MENLNLLSLVYLLVPIVLILLILLGNIVVIICILYSKQLQTATYIAVLILACFDITLAFCLPFAVMESYRPLYLVSNQMLINMSGASLSAQCLIAFNRFQTLMKPLSYKANVTIKRTLYLIALTVFYCTVVAWTPFLIEWETNGLLLFDDNILLLQVILKNTYALFFVAVFIPVCLVTFFCYYKIYGIAKRHSEMIATLEISLNHNGSLACRKTKYAKTIACIICAFLLWFPFQMCVVFESATNLKTMKRFRTGLLYLAIFNCILNPWIYSYNNSQFRSALKLICRNIYEQCLKYKRQLIHEIIKKPLHSATLPTFTILPVYQNKIQSCCYEYEAFLHAIHKKRKTCFFCPLLNLPQTRITEGYTQKSHFATKKLFHIPDTTTPVDNLVT</sequence>
<evidence type="ECO:0000256" key="3">
    <source>
        <dbReference type="ARBA" id="ARBA00022692"/>
    </source>
</evidence>
<dbReference type="Gene3D" id="1.20.1070.10">
    <property type="entry name" value="Rhodopsin 7-helix transmembrane proteins"/>
    <property type="match status" value="1"/>
</dbReference>
<evidence type="ECO:0000259" key="11">
    <source>
        <dbReference type="PROSITE" id="PS50262"/>
    </source>
</evidence>
<dbReference type="SUPFAM" id="SSF81321">
    <property type="entry name" value="Family A G protein-coupled receptor-like"/>
    <property type="match status" value="1"/>
</dbReference>
<keyword evidence="4 10" id="KW-1133">Transmembrane helix</keyword>
<dbReference type="InterPro" id="IPR017452">
    <property type="entry name" value="GPCR_Rhodpsn_7TM"/>
</dbReference>
<feature type="domain" description="G-protein coupled receptors family 1 profile" evidence="11">
    <location>
        <begin position="25"/>
        <end position="270"/>
    </location>
</feature>
<dbReference type="OMA" id="TRITEGY"/>
<evidence type="ECO:0000256" key="2">
    <source>
        <dbReference type="ARBA" id="ARBA00022475"/>
    </source>
</evidence>
<dbReference type="InterPro" id="IPR050569">
    <property type="entry name" value="TAAR"/>
</dbReference>
<keyword evidence="8 9" id="KW-0807">Transducer</keyword>
<evidence type="ECO:0000256" key="9">
    <source>
        <dbReference type="RuleBase" id="RU000688"/>
    </source>
</evidence>
<keyword evidence="2" id="KW-1003">Cell membrane</keyword>
<dbReference type="OrthoDB" id="10042731at2759"/>
<evidence type="ECO:0000256" key="10">
    <source>
        <dbReference type="SAM" id="Phobius"/>
    </source>
</evidence>
<feature type="transmembrane region" description="Helical" evidence="10">
    <location>
        <begin position="163"/>
        <end position="183"/>
    </location>
</feature>
<organism evidence="12">
    <name type="scientific">Octopus bimaculoides</name>
    <name type="common">California two-spotted octopus</name>
    <dbReference type="NCBI Taxonomy" id="37653"/>
    <lineage>
        <taxon>Eukaryota</taxon>
        <taxon>Metazoa</taxon>
        <taxon>Spiralia</taxon>
        <taxon>Lophotrochozoa</taxon>
        <taxon>Mollusca</taxon>
        <taxon>Cephalopoda</taxon>
        <taxon>Coleoidea</taxon>
        <taxon>Octopodiformes</taxon>
        <taxon>Octopoda</taxon>
        <taxon>Incirrata</taxon>
        <taxon>Octopodidae</taxon>
        <taxon>Octopus</taxon>
    </lineage>
</organism>
<accession>A0A0L8GRA8</accession>
<feature type="transmembrane region" description="Helical" evidence="10">
    <location>
        <begin position="77"/>
        <end position="96"/>
    </location>
</feature>
<keyword evidence="7 9" id="KW-0675">Receptor</keyword>
<keyword evidence="3 9" id="KW-0812">Transmembrane</keyword>
<dbReference type="PANTHER" id="PTHR24249">
    <property type="entry name" value="HISTAMINE RECEPTOR-RELATED G-PROTEIN COUPLED RECEPTOR"/>
    <property type="match status" value="1"/>
</dbReference>
<protein>
    <recommendedName>
        <fullName evidence="11">G-protein coupled receptors family 1 profile domain-containing protein</fullName>
    </recommendedName>
</protein>
<comment type="similarity">
    <text evidence="9">Belongs to the G-protein coupled receptor 1 family.</text>
</comment>
<dbReference type="InterPro" id="IPR000276">
    <property type="entry name" value="GPCR_Rhodpsn"/>
</dbReference>
<dbReference type="EMBL" id="KQ420714">
    <property type="protein sequence ID" value="KOF79518.1"/>
    <property type="molecule type" value="Genomic_DNA"/>
</dbReference>
<evidence type="ECO:0000313" key="12">
    <source>
        <dbReference type="EMBL" id="KOF79518.1"/>
    </source>
</evidence>
<evidence type="ECO:0000256" key="7">
    <source>
        <dbReference type="ARBA" id="ARBA00023170"/>
    </source>
</evidence>
<evidence type="ECO:0000256" key="6">
    <source>
        <dbReference type="ARBA" id="ARBA00023136"/>
    </source>
</evidence>
<proteinExistence type="inferred from homology"/>
<evidence type="ECO:0000256" key="5">
    <source>
        <dbReference type="ARBA" id="ARBA00023040"/>
    </source>
</evidence>
<feature type="transmembrane region" description="Helical" evidence="10">
    <location>
        <begin position="42"/>
        <end position="65"/>
    </location>
</feature>
<dbReference type="GO" id="GO:0004930">
    <property type="term" value="F:G protein-coupled receptor activity"/>
    <property type="evidence" value="ECO:0007669"/>
    <property type="project" value="UniProtKB-KW"/>
</dbReference>
<evidence type="ECO:0000256" key="4">
    <source>
        <dbReference type="ARBA" id="ARBA00022989"/>
    </source>
</evidence>
<gene>
    <name evidence="12" type="ORF">OCBIM_22029347mg</name>
</gene>
<dbReference type="PROSITE" id="PS50262">
    <property type="entry name" value="G_PROTEIN_RECEP_F1_2"/>
    <property type="match status" value="1"/>
</dbReference>
<feature type="transmembrane region" description="Helical" evidence="10">
    <location>
        <begin position="12"/>
        <end position="35"/>
    </location>
</feature>
<keyword evidence="6 10" id="KW-0472">Membrane</keyword>
<feature type="transmembrane region" description="Helical" evidence="10">
    <location>
        <begin position="220"/>
        <end position="242"/>
    </location>
</feature>
<evidence type="ECO:0000256" key="8">
    <source>
        <dbReference type="ARBA" id="ARBA00023224"/>
    </source>
</evidence>
<name>A0A0L8GRA8_OCTBM</name>
<feature type="transmembrane region" description="Helical" evidence="10">
    <location>
        <begin position="254"/>
        <end position="272"/>
    </location>
</feature>
<dbReference type="Pfam" id="PF00001">
    <property type="entry name" value="7tm_1"/>
    <property type="match status" value="1"/>
</dbReference>
<dbReference type="KEGG" id="obi:106875222"/>
<evidence type="ECO:0000256" key="1">
    <source>
        <dbReference type="ARBA" id="ARBA00004651"/>
    </source>
</evidence>
<keyword evidence="5 9" id="KW-0297">G-protein coupled receptor</keyword>
<comment type="subcellular location">
    <subcellularLocation>
        <location evidence="1">Cell membrane</location>
        <topology evidence="1">Multi-pass membrane protein</topology>
    </subcellularLocation>
</comment>
<feature type="transmembrane region" description="Helical" evidence="10">
    <location>
        <begin position="117"/>
        <end position="138"/>
    </location>
</feature>
<reference evidence="12" key="1">
    <citation type="submission" date="2015-07" db="EMBL/GenBank/DDBJ databases">
        <title>MeaNS - Measles Nucleotide Surveillance Program.</title>
        <authorList>
            <person name="Tran T."/>
            <person name="Druce J."/>
        </authorList>
    </citation>
    <scope>NUCLEOTIDE SEQUENCE</scope>
    <source>
        <strain evidence="12">UCB-OBI-ISO-001</strain>
        <tissue evidence="12">Gonad</tissue>
    </source>
</reference>
<dbReference type="AlphaFoldDB" id="A0A0L8GRA8"/>
<dbReference type="PRINTS" id="PR00237">
    <property type="entry name" value="GPCRRHODOPSN"/>
</dbReference>
<dbReference type="GO" id="GO:0005886">
    <property type="term" value="C:plasma membrane"/>
    <property type="evidence" value="ECO:0007669"/>
    <property type="project" value="UniProtKB-SubCell"/>
</dbReference>